<proteinExistence type="predicted"/>
<dbReference type="OrthoDB" id="165456at2"/>
<dbReference type="RefSeq" id="WP_011699592.1">
    <property type="nucleotide sequence ID" value="NC_008554.1"/>
</dbReference>
<protein>
    <submittedName>
        <fullName evidence="1">Uncharacterized protein</fullName>
    </submittedName>
</protein>
<dbReference type="InParanoid" id="A0LLX3"/>
<dbReference type="AlphaFoldDB" id="A0LLX3"/>
<accession>A0LLX3</accession>
<dbReference type="Pfam" id="PF13384">
    <property type="entry name" value="HTH_23"/>
    <property type="match status" value="1"/>
</dbReference>
<dbReference type="InterPro" id="IPR009057">
    <property type="entry name" value="Homeodomain-like_sf"/>
</dbReference>
<dbReference type="eggNOG" id="COG3335">
    <property type="taxonomic scope" value="Bacteria"/>
</dbReference>
<dbReference type="EMBL" id="CP000478">
    <property type="protein sequence ID" value="ABK18425.1"/>
    <property type="molecule type" value="Genomic_DNA"/>
</dbReference>
<dbReference type="KEGG" id="sfu:Sfum_2747"/>
<name>A0LLX3_SYNFM</name>
<gene>
    <name evidence="1" type="ordered locus">Sfum_2747</name>
</gene>
<dbReference type="STRING" id="335543.Sfum_2747"/>
<reference evidence="1 2" key="1">
    <citation type="submission" date="2006-10" db="EMBL/GenBank/DDBJ databases">
        <title>Complete sequence of Syntrophobacter fumaroxidans MPOB.</title>
        <authorList>
            <consortium name="US DOE Joint Genome Institute"/>
            <person name="Copeland A."/>
            <person name="Lucas S."/>
            <person name="Lapidus A."/>
            <person name="Barry K."/>
            <person name="Detter J.C."/>
            <person name="Glavina del Rio T."/>
            <person name="Hammon N."/>
            <person name="Israni S."/>
            <person name="Pitluck S."/>
            <person name="Goltsman E.G."/>
            <person name="Martinez M."/>
            <person name="Schmutz J."/>
            <person name="Larimer F."/>
            <person name="Land M."/>
            <person name="Hauser L."/>
            <person name="Kyrpides N."/>
            <person name="Kim E."/>
            <person name="Boone D.R."/>
            <person name="Brockman F."/>
            <person name="Culley D."/>
            <person name="Ferry J."/>
            <person name="Gunsalus R."/>
            <person name="McInerney M.J."/>
            <person name="Morrison M."/>
            <person name="Plugge C."/>
            <person name="Rohlin L."/>
            <person name="Scholten J."/>
            <person name="Sieber J."/>
            <person name="Stams A.J.M."/>
            <person name="Worm P."/>
            <person name="Henstra A.M."/>
            <person name="Richardson P."/>
        </authorList>
    </citation>
    <scope>NUCLEOTIDE SEQUENCE [LARGE SCALE GENOMIC DNA]</scope>
    <source>
        <strain evidence="2">DSM 10017 / MPOB</strain>
    </source>
</reference>
<dbReference type="SUPFAM" id="SSF46689">
    <property type="entry name" value="Homeodomain-like"/>
    <property type="match status" value="1"/>
</dbReference>
<keyword evidence="2" id="KW-1185">Reference proteome</keyword>
<evidence type="ECO:0000313" key="1">
    <source>
        <dbReference type="EMBL" id="ABK18425.1"/>
    </source>
</evidence>
<dbReference type="eggNOG" id="COG3415">
    <property type="taxonomic scope" value="Bacteria"/>
</dbReference>
<dbReference type="Proteomes" id="UP000001784">
    <property type="component" value="Chromosome"/>
</dbReference>
<evidence type="ECO:0000313" key="2">
    <source>
        <dbReference type="Proteomes" id="UP000001784"/>
    </source>
</evidence>
<dbReference type="HOGENOM" id="CLU_041125_0_1_7"/>
<organism evidence="1 2">
    <name type="scientific">Syntrophobacter fumaroxidans (strain DSM 10017 / MPOB)</name>
    <dbReference type="NCBI Taxonomy" id="335543"/>
    <lineage>
        <taxon>Bacteria</taxon>
        <taxon>Pseudomonadati</taxon>
        <taxon>Thermodesulfobacteriota</taxon>
        <taxon>Syntrophobacteria</taxon>
        <taxon>Syntrophobacterales</taxon>
        <taxon>Syntrophobacteraceae</taxon>
        <taxon>Syntrophobacter</taxon>
    </lineage>
</organism>
<sequence length="373" mass="41816">MAATRKRDALALSETQIRRLETVGAARHHRAANALRARILLRYARGESISEIARAEGVTRPTVQLCIDKTLCGGIETGICDLARPGRPPAVTVEDKAWVAHLAASSPSEYGYESETWTMEQLTAYVREHAVETGHFSLQGVGKATIRKIVKESPHALREAISFLDKRILRFGRKTAYVFTVFKEIELLRGPGARTGFRRAGAPLCPEGRLDVRPGEAFTADLATYPGVDPLRVKECETGRFCTMSLGIGIDICDGRVIAQVSEKDRDGRFVDFLETAACHYPLNWTIGILLGNRFSLSRALMKELVPHPGRFEFIRVHKDDSWLNLVDVLLTRMTRTFLRSVRVRSKEEFIERLGEYVEDVNFSPIFPVHLPV</sequence>